<feature type="transmembrane region" description="Helical" evidence="7">
    <location>
        <begin position="12"/>
        <end position="36"/>
    </location>
</feature>
<dbReference type="AlphaFoldDB" id="A0A412Y2H2"/>
<protein>
    <submittedName>
        <fullName evidence="8">Lipopolysaccharide biosynthesis protein</fullName>
    </submittedName>
</protein>
<comment type="subcellular location">
    <subcellularLocation>
        <location evidence="1">Cell membrane</location>
        <topology evidence="1">Multi-pass membrane protein</topology>
    </subcellularLocation>
</comment>
<comment type="similarity">
    <text evidence="2">Belongs to the polysaccharide synthase family.</text>
</comment>
<evidence type="ECO:0000256" key="2">
    <source>
        <dbReference type="ARBA" id="ARBA00007430"/>
    </source>
</evidence>
<name>A0A412Y2H2_9BACE</name>
<dbReference type="InterPro" id="IPR050833">
    <property type="entry name" value="Poly_Biosynth_Transport"/>
</dbReference>
<dbReference type="PANTHER" id="PTHR30250">
    <property type="entry name" value="PST FAMILY PREDICTED COLANIC ACID TRANSPORTER"/>
    <property type="match status" value="1"/>
</dbReference>
<dbReference type="RefSeq" id="WP_118421817.1">
    <property type="nucleotide sequence ID" value="NZ_QRZF01000011.1"/>
</dbReference>
<sequence>MASIKQQMLSGVFYTAIARYSGIVISLIITAILARLLSPDDFGIVAVATVIINFFGIFANIGIPAAIIQNKELTNKDMNSIYMFTIWIGGILSVLFFLSSWSIATFYQDNRLVLICQLLSICLFFTAASIVPNALFYRDKDFKFIAFRTCIVQVIAGVLSILAAIKGVGLYTLVIQPILSGLLVWIISLKKYPQQLQWTLGIGSVRKIWNYSMYQFLFSIVNYFTRNLDKLLIGKYMGLTPLGYYEKSYRLMMLPLQNMTYIITPVMHPILSDYQNDMNKLGHTHERIMRLLAFIGFPLSIVLLFCARELILCIFGEQWLPSIPVFQILSLTVGLQLLLSSSGSFYQAGNDTRGLFICGAFSALTSIIGLLIGIFYFHSLEAVAWCVFISFCLNFIQCYWQLYRFMLHRSLFLCYRQLLSPSILSCIIGCTLYFVSRLIEDYNIILSLFSKAIISLILWIVYIQFTKEYDIFAKIRNILNRRRK</sequence>
<dbReference type="Proteomes" id="UP000283850">
    <property type="component" value="Unassembled WGS sequence"/>
</dbReference>
<feature type="transmembrane region" description="Helical" evidence="7">
    <location>
        <begin position="112"/>
        <end position="137"/>
    </location>
</feature>
<keyword evidence="4 7" id="KW-0812">Transmembrane</keyword>
<feature type="transmembrane region" description="Helical" evidence="7">
    <location>
        <begin position="323"/>
        <end position="342"/>
    </location>
</feature>
<evidence type="ECO:0000256" key="7">
    <source>
        <dbReference type="SAM" id="Phobius"/>
    </source>
</evidence>
<keyword evidence="5 7" id="KW-1133">Transmembrane helix</keyword>
<feature type="transmembrane region" description="Helical" evidence="7">
    <location>
        <begin position="414"/>
        <end position="436"/>
    </location>
</feature>
<feature type="transmembrane region" description="Helical" evidence="7">
    <location>
        <begin position="354"/>
        <end position="376"/>
    </location>
</feature>
<dbReference type="Pfam" id="PF13440">
    <property type="entry name" value="Polysacc_synt_3"/>
    <property type="match status" value="1"/>
</dbReference>
<gene>
    <name evidence="8" type="ORF">DWW10_15990</name>
</gene>
<evidence type="ECO:0000256" key="5">
    <source>
        <dbReference type="ARBA" id="ARBA00022989"/>
    </source>
</evidence>
<evidence type="ECO:0000256" key="6">
    <source>
        <dbReference type="ARBA" id="ARBA00023136"/>
    </source>
</evidence>
<feature type="transmembrane region" description="Helical" evidence="7">
    <location>
        <begin position="144"/>
        <end position="162"/>
    </location>
</feature>
<dbReference type="GO" id="GO:0005886">
    <property type="term" value="C:plasma membrane"/>
    <property type="evidence" value="ECO:0007669"/>
    <property type="project" value="UniProtKB-SubCell"/>
</dbReference>
<reference evidence="8 9" key="1">
    <citation type="submission" date="2018-08" db="EMBL/GenBank/DDBJ databases">
        <title>A genome reference for cultivated species of the human gut microbiota.</title>
        <authorList>
            <person name="Zou Y."/>
            <person name="Xue W."/>
            <person name="Luo G."/>
        </authorList>
    </citation>
    <scope>NUCLEOTIDE SEQUENCE [LARGE SCALE GENOMIC DNA]</scope>
    <source>
        <strain evidence="8 9">AF14-32</strain>
    </source>
</reference>
<feature type="transmembrane region" description="Helical" evidence="7">
    <location>
        <begin position="80"/>
        <end position="106"/>
    </location>
</feature>
<feature type="transmembrane region" description="Helical" evidence="7">
    <location>
        <begin position="42"/>
        <end position="68"/>
    </location>
</feature>
<feature type="transmembrane region" description="Helical" evidence="7">
    <location>
        <begin position="382"/>
        <end position="402"/>
    </location>
</feature>
<dbReference type="CDD" id="cd13127">
    <property type="entry name" value="MATE_tuaB_like"/>
    <property type="match status" value="1"/>
</dbReference>
<evidence type="ECO:0000256" key="1">
    <source>
        <dbReference type="ARBA" id="ARBA00004651"/>
    </source>
</evidence>
<keyword evidence="3" id="KW-1003">Cell membrane</keyword>
<dbReference type="EMBL" id="QRZF01000011">
    <property type="protein sequence ID" value="RGV51601.1"/>
    <property type="molecule type" value="Genomic_DNA"/>
</dbReference>
<feature type="transmembrane region" description="Helical" evidence="7">
    <location>
        <begin position="291"/>
        <end position="311"/>
    </location>
</feature>
<evidence type="ECO:0000256" key="3">
    <source>
        <dbReference type="ARBA" id="ARBA00022475"/>
    </source>
</evidence>
<organism evidence="8 9">
    <name type="scientific">Bacteroides intestinalis</name>
    <dbReference type="NCBI Taxonomy" id="329854"/>
    <lineage>
        <taxon>Bacteria</taxon>
        <taxon>Pseudomonadati</taxon>
        <taxon>Bacteroidota</taxon>
        <taxon>Bacteroidia</taxon>
        <taxon>Bacteroidales</taxon>
        <taxon>Bacteroidaceae</taxon>
        <taxon>Bacteroides</taxon>
    </lineage>
</organism>
<proteinExistence type="inferred from homology"/>
<keyword evidence="6 7" id="KW-0472">Membrane</keyword>
<dbReference type="PANTHER" id="PTHR30250:SF10">
    <property type="entry name" value="LIPOPOLYSACCHARIDE BIOSYNTHESIS PROTEIN WZXC"/>
    <property type="match status" value="1"/>
</dbReference>
<evidence type="ECO:0000256" key="4">
    <source>
        <dbReference type="ARBA" id="ARBA00022692"/>
    </source>
</evidence>
<accession>A0A412Y2H2</accession>
<evidence type="ECO:0000313" key="8">
    <source>
        <dbReference type="EMBL" id="RGV51601.1"/>
    </source>
</evidence>
<evidence type="ECO:0000313" key="9">
    <source>
        <dbReference type="Proteomes" id="UP000283850"/>
    </source>
</evidence>
<feature type="transmembrane region" description="Helical" evidence="7">
    <location>
        <begin position="442"/>
        <end position="465"/>
    </location>
</feature>
<comment type="caution">
    <text evidence="8">The sequence shown here is derived from an EMBL/GenBank/DDBJ whole genome shotgun (WGS) entry which is preliminary data.</text>
</comment>
<feature type="transmembrane region" description="Helical" evidence="7">
    <location>
        <begin position="168"/>
        <end position="187"/>
    </location>
</feature>